<feature type="transmembrane region" description="Helical" evidence="2">
    <location>
        <begin position="349"/>
        <end position="368"/>
    </location>
</feature>
<proteinExistence type="predicted"/>
<evidence type="ECO:0008006" key="7">
    <source>
        <dbReference type="Google" id="ProtNLM"/>
    </source>
</evidence>
<evidence type="ECO:0000256" key="2">
    <source>
        <dbReference type="SAM" id="Phobius"/>
    </source>
</evidence>
<keyword evidence="6" id="KW-1185">Reference proteome</keyword>
<feature type="transmembrane region" description="Helical" evidence="2">
    <location>
        <begin position="293"/>
        <end position="312"/>
    </location>
</feature>
<evidence type="ECO:0000256" key="1">
    <source>
        <dbReference type="SAM" id="MobiDB-lite"/>
    </source>
</evidence>
<reference evidence="5" key="1">
    <citation type="submission" date="2016-10" db="EMBL/GenBank/DDBJ databases">
        <authorList>
            <person name="Varghese N."/>
            <person name="Submissions S."/>
        </authorList>
    </citation>
    <scope>NUCLEOTIDE SEQUENCE [LARGE SCALE GENOMIC DNA]</scope>
    <source>
        <strain evidence="5">CPCC 202695</strain>
    </source>
</reference>
<dbReference type="RefSeq" id="WP_188434417.1">
    <property type="nucleotide sequence ID" value="NZ_BMDN01000005.1"/>
</dbReference>
<feature type="transmembrane region" description="Helical" evidence="2">
    <location>
        <begin position="208"/>
        <end position="228"/>
    </location>
</feature>
<evidence type="ECO:0000313" key="3">
    <source>
        <dbReference type="EMBL" id="MCP2368677.1"/>
    </source>
</evidence>
<feature type="transmembrane region" description="Helical" evidence="2">
    <location>
        <begin position="235"/>
        <end position="257"/>
    </location>
</feature>
<feature type="compositionally biased region" description="Basic and acidic residues" evidence="1">
    <location>
        <begin position="382"/>
        <end position="409"/>
    </location>
</feature>
<keyword evidence="2" id="KW-1133">Transmembrane helix</keyword>
<reference evidence="4" key="2">
    <citation type="submission" date="2016-10" db="EMBL/GenBank/DDBJ databases">
        <authorList>
            <person name="de Groot N.N."/>
        </authorList>
    </citation>
    <scope>NUCLEOTIDE SEQUENCE [LARGE SCALE GENOMIC DNA]</scope>
    <source>
        <strain evidence="4">CPCC 202695</strain>
    </source>
</reference>
<dbReference type="AlphaFoldDB" id="A0A1H1LYX8"/>
<organism evidence="4 5">
    <name type="scientific">Agromyces flavus</name>
    <dbReference type="NCBI Taxonomy" id="589382"/>
    <lineage>
        <taxon>Bacteria</taxon>
        <taxon>Bacillati</taxon>
        <taxon>Actinomycetota</taxon>
        <taxon>Actinomycetes</taxon>
        <taxon>Micrococcales</taxon>
        <taxon>Microbacteriaceae</taxon>
        <taxon>Agromyces</taxon>
    </lineage>
</organism>
<accession>A0A1H1LYX8</accession>
<dbReference type="Proteomes" id="UP000893823">
    <property type="component" value="Unassembled WGS sequence"/>
</dbReference>
<feature type="transmembrane region" description="Helical" evidence="2">
    <location>
        <begin position="14"/>
        <end position="37"/>
    </location>
</feature>
<name>A0A1H1LYX8_9MICO</name>
<keyword evidence="2" id="KW-0472">Membrane</keyword>
<evidence type="ECO:0000313" key="4">
    <source>
        <dbReference type="EMBL" id="SDR79743.1"/>
    </source>
</evidence>
<sequence>MESRTAAPLGRTSFGRAIGIGAALSLVVGLIVLAFAWPSVTAEPKDLPVAVAGPDTSVEQVESRVADQAEGAVALERVDDRDAAVAAIEQREVYGAIIFGDGPTDAPEVLVASAASPAVAQMLRGMAAELQQGIADQMREQLPTQLQSVLEEAVRTAVQAALAQAAGQPPATPPAAPSVPELPSVTVTVTDVVPLADTDPRGTGLTAAMFPIVLGGMLGGIAISLTIIGAIRRIVAVLVYAAAAGLVLTGILQGWFGALQGDFWLNSAAIALALAAIAAPIIGFVALMGRAGIAVGVITFMLVANPISAAAIPVEFLPVPWGAVGQWFPPGAAGTLLRDLSYFPDADTMFPWLVLAAWTLGGILLALVGHFRTAGGAESDDEAAHADDALREPAAKQAEPADREATPVA</sequence>
<feature type="region of interest" description="Disordered" evidence="1">
    <location>
        <begin position="378"/>
        <end position="409"/>
    </location>
</feature>
<protein>
    <recommendedName>
        <fullName evidence="7">ABC-2 family transporter protein</fullName>
    </recommendedName>
</protein>
<dbReference type="EMBL" id="LT629755">
    <property type="protein sequence ID" value="SDR79743.1"/>
    <property type="molecule type" value="Genomic_DNA"/>
</dbReference>
<reference evidence="3" key="3">
    <citation type="submission" date="2022-06" db="EMBL/GenBank/DDBJ databases">
        <title>Genomic Encyclopedia of Type Strains, Phase III (KMG-III): the genomes of soil and plant-associated and newly described type strains.</title>
        <authorList>
            <person name="Whitman W."/>
        </authorList>
    </citation>
    <scope>NUCLEOTIDE SEQUENCE</scope>
    <source>
        <strain evidence="3">CPCC 202695</strain>
    </source>
</reference>
<dbReference type="EMBL" id="SODL02000005">
    <property type="protein sequence ID" value="MCP2368677.1"/>
    <property type="molecule type" value="Genomic_DNA"/>
</dbReference>
<gene>
    <name evidence="3" type="ORF">BCL57_002853</name>
    <name evidence="4" type="ORF">SAMN04489721_0306</name>
</gene>
<evidence type="ECO:0000313" key="5">
    <source>
        <dbReference type="Proteomes" id="UP000199482"/>
    </source>
</evidence>
<feature type="transmembrane region" description="Helical" evidence="2">
    <location>
        <begin position="263"/>
        <end position="286"/>
    </location>
</feature>
<dbReference type="Proteomes" id="UP000199482">
    <property type="component" value="Chromosome I"/>
</dbReference>
<evidence type="ECO:0000313" key="6">
    <source>
        <dbReference type="Proteomes" id="UP000893823"/>
    </source>
</evidence>
<dbReference type="STRING" id="589382.SAMN04489721_0306"/>
<keyword evidence="2" id="KW-0812">Transmembrane</keyword>